<organism evidence="1 2">
    <name type="scientific">Dickeya lacustris</name>
    <dbReference type="NCBI Taxonomy" id="2259638"/>
    <lineage>
        <taxon>Bacteria</taxon>
        <taxon>Pseudomonadati</taxon>
        <taxon>Pseudomonadota</taxon>
        <taxon>Gammaproteobacteria</taxon>
        <taxon>Enterobacterales</taxon>
        <taxon>Pectobacteriaceae</taxon>
        <taxon>Dickeya</taxon>
    </lineage>
</organism>
<dbReference type="Proteomes" id="UP001219630">
    <property type="component" value="Chromosome"/>
</dbReference>
<dbReference type="Gene3D" id="2.160.10.10">
    <property type="entry name" value="Hexapeptide repeat proteins"/>
    <property type="match status" value="1"/>
</dbReference>
<dbReference type="InterPro" id="IPR001451">
    <property type="entry name" value="Hexapep"/>
</dbReference>
<evidence type="ECO:0000313" key="1">
    <source>
        <dbReference type="EMBL" id="WFN54734.1"/>
    </source>
</evidence>
<accession>A0ABY8G481</accession>
<gene>
    <name evidence="1" type="ORF">O1Q98_13810</name>
</gene>
<dbReference type="PANTHER" id="PTHR13061:SF56">
    <property type="entry name" value="PROTEIN YRDA"/>
    <property type="match status" value="1"/>
</dbReference>
<dbReference type="CDD" id="cd04645">
    <property type="entry name" value="LbH_gamma_CA_like"/>
    <property type="match status" value="1"/>
</dbReference>
<sequence length="183" mass="19666">MSHPLRAFKNTHPVIGENVMIDPSSVIIGDVTLAENVSVWPLVVIRGDVNAIKIGARTNIQDGSVLHVTHRSETNSIGNPLIIGEDVTVGHKVMLHGCHIGNRVLVGMGSIILDGAVIEDDVIIGAGSLVSSGKTLEKGHLYLGSPARKIRPLTEQEKNGLLYSSDNYVRWKNEYMTTPASNG</sequence>
<dbReference type="Pfam" id="PF00132">
    <property type="entry name" value="Hexapep"/>
    <property type="match status" value="2"/>
</dbReference>
<keyword evidence="2" id="KW-1185">Reference proteome</keyword>
<dbReference type="InterPro" id="IPR050484">
    <property type="entry name" value="Transf_Hexapept/Carb_Anhydrase"/>
</dbReference>
<dbReference type="RefSeq" id="WP_125260825.1">
    <property type="nucleotide sequence ID" value="NZ_CP114280.1"/>
</dbReference>
<proteinExistence type="predicted"/>
<dbReference type="SUPFAM" id="SSF51161">
    <property type="entry name" value="Trimeric LpxA-like enzymes"/>
    <property type="match status" value="1"/>
</dbReference>
<dbReference type="PANTHER" id="PTHR13061">
    <property type="entry name" value="DYNACTIN SUBUNIT P25"/>
    <property type="match status" value="1"/>
</dbReference>
<protein>
    <submittedName>
        <fullName evidence="1">Gamma carbonic anhydrase family protein</fullName>
    </submittedName>
</protein>
<name>A0ABY8G481_9GAMM</name>
<dbReference type="InterPro" id="IPR047324">
    <property type="entry name" value="LbH_gamma_CA-like"/>
</dbReference>
<dbReference type="EMBL" id="CP114280">
    <property type="protein sequence ID" value="WFN54734.1"/>
    <property type="molecule type" value="Genomic_DNA"/>
</dbReference>
<dbReference type="InterPro" id="IPR011004">
    <property type="entry name" value="Trimer_LpxA-like_sf"/>
</dbReference>
<reference evidence="1 2" key="1">
    <citation type="submission" date="2022-12" db="EMBL/GenBank/DDBJ databases">
        <title>Complete genome sequencing of Dickeya lacustris type strain LMG30899.</title>
        <authorList>
            <person name="Dobhal S."/>
            <person name="Arizala D."/>
            <person name="Arif M."/>
        </authorList>
    </citation>
    <scope>NUCLEOTIDE SEQUENCE [LARGE SCALE GENOMIC DNA]</scope>
    <source>
        <strain evidence="1 2">LMG30899</strain>
    </source>
</reference>
<evidence type="ECO:0000313" key="2">
    <source>
        <dbReference type="Proteomes" id="UP001219630"/>
    </source>
</evidence>